<dbReference type="RefSeq" id="WP_133528233.1">
    <property type="nucleotide sequence ID" value="NZ_SNXO01000012.1"/>
</dbReference>
<evidence type="ECO:0000256" key="14">
    <source>
        <dbReference type="ARBA" id="ARBA00023284"/>
    </source>
</evidence>
<evidence type="ECO:0000256" key="6">
    <source>
        <dbReference type="ARBA" id="ARBA00022485"/>
    </source>
</evidence>
<feature type="disulfide bond" description="Redox-active" evidence="17">
    <location>
        <begin position="211"/>
        <end position="213"/>
    </location>
</feature>
<feature type="binding site" evidence="17">
    <location>
        <position position="129"/>
    </location>
    <ligand>
        <name>[4Fe-4S] cluster</name>
        <dbReference type="ChEBI" id="CHEBI:49883"/>
    </ligand>
</feature>
<keyword evidence="9 17" id="KW-0671">Queuosine biosynthesis</keyword>
<evidence type="ECO:0000256" key="16">
    <source>
        <dbReference type="ARBA" id="ARBA00047415"/>
    </source>
</evidence>
<feature type="binding site" evidence="17">
    <location>
        <position position="43"/>
    </location>
    <ligand>
        <name>[4Fe-4S] cluster</name>
        <dbReference type="ChEBI" id="CHEBI:49883"/>
    </ligand>
</feature>
<comment type="caution">
    <text evidence="18">The sequence shown here is derived from an EMBL/GenBank/DDBJ whole genome shotgun (WGS) entry which is preliminary data.</text>
</comment>
<evidence type="ECO:0000256" key="3">
    <source>
        <dbReference type="ARBA" id="ARBA00008207"/>
    </source>
</evidence>
<dbReference type="PANTHER" id="PTHR36701:SF1">
    <property type="entry name" value="EPOXYQUEUOSINE REDUCTASE QUEH"/>
    <property type="match status" value="1"/>
</dbReference>
<dbReference type="EC" id="1.17.99.6" evidence="4 17"/>
<evidence type="ECO:0000256" key="11">
    <source>
        <dbReference type="ARBA" id="ARBA00023004"/>
    </source>
</evidence>
<dbReference type="GO" id="GO:0046872">
    <property type="term" value="F:metal ion binding"/>
    <property type="evidence" value="ECO:0007669"/>
    <property type="project" value="UniProtKB-KW"/>
</dbReference>
<feature type="binding site" evidence="17">
    <location>
        <position position="132"/>
    </location>
    <ligand>
        <name>[4Fe-4S] cluster</name>
        <dbReference type="ChEBI" id="CHEBI:49883"/>
    </ligand>
</feature>
<evidence type="ECO:0000256" key="8">
    <source>
        <dbReference type="ARBA" id="ARBA00022723"/>
    </source>
</evidence>
<dbReference type="InterPro" id="IPR003828">
    <property type="entry name" value="QueH"/>
</dbReference>
<comment type="pathway">
    <text evidence="2 17">tRNA modification; tRNA-queuosine biosynthesis.</text>
</comment>
<keyword evidence="8 17" id="KW-0479">Metal-binding</keyword>
<keyword evidence="19" id="KW-1185">Reference proteome</keyword>
<keyword evidence="13 17" id="KW-1015">Disulfide bond</keyword>
<dbReference type="Proteomes" id="UP000295500">
    <property type="component" value="Unassembled WGS sequence"/>
</dbReference>
<dbReference type="Pfam" id="PF02677">
    <property type="entry name" value="QueH"/>
    <property type="match status" value="1"/>
</dbReference>
<accession>A0A4R6Q797</accession>
<evidence type="ECO:0000256" key="2">
    <source>
        <dbReference type="ARBA" id="ARBA00004691"/>
    </source>
</evidence>
<keyword evidence="14 17" id="KW-0676">Redox-active center</keyword>
<dbReference type="EMBL" id="SNXO01000012">
    <property type="protein sequence ID" value="TDP57493.1"/>
    <property type="molecule type" value="Genomic_DNA"/>
</dbReference>
<sequence>MTVNNNCDPGCSWSGRTGQRAGVSFDPIGNGMMRKQLLLHSCCGPCSTAVIERLIQDYEITVFFYNPCITDVEEYEKRKLNQIKFITAINQKAETEFGRVNFIEGDYEPDEYLEKVRGLENEPEGGERCTVCFRQRLTKTAAYAARHGYPIFGTTLTVSPHKNYKLISEIGNSLAEEYGTEFLDMDFKKKAGFQRSVQLSKEYDLYRQDYCGCGYSKRK</sequence>
<dbReference type="HAMAP" id="MF_02089">
    <property type="entry name" value="QueH"/>
    <property type="match status" value="1"/>
</dbReference>
<dbReference type="AlphaFoldDB" id="A0A4R6Q797"/>
<name>A0A4R6Q797_9FIRM</name>
<keyword evidence="12 17" id="KW-0411">Iron-sulfur</keyword>
<evidence type="ECO:0000256" key="7">
    <source>
        <dbReference type="ARBA" id="ARBA00022694"/>
    </source>
</evidence>
<feature type="binding site" evidence="17">
    <location>
        <position position="42"/>
    </location>
    <ligand>
        <name>[4Fe-4S] cluster</name>
        <dbReference type="ChEBI" id="CHEBI:49883"/>
    </ligand>
</feature>
<evidence type="ECO:0000256" key="1">
    <source>
        <dbReference type="ARBA" id="ARBA00002268"/>
    </source>
</evidence>
<dbReference type="GO" id="GO:0052693">
    <property type="term" value="F:epoxyqueuosine reductase activity"/>
    <property type="evidence" value="ECO:0007669"/>
    <property type="project" value="UniProtKB-UniRule"/>
</dbReference>
<proteinExistence type="inferred from homology"/>
<evidence type="ECO:0000256" key="15">
    <source>
        <dbReference type="ARBA" id="ARBA00031446"/>
    </source>
</evidence>
<dbReference type="GO" id="GO:0008616">
    <property type="term" value="P:tRNA queuosine(34) biosynthetic process"/>
    <property type="evidence" value="ECO:0007669"/>
    <property type="project" value="UniProtKB-UniRule"/>
</dbReference>
<dbReference type="PANTHER" id="PTHR36701">
    <property type="entry name" value="EPOXYQUEUOSINE REDUCTASE QUEH"/>
    <property type="match status" value="1"/>
</dbReference>
<evidence type="ECO:0000256" key="13">
    <source>
        <dbReference type="ARBA" id="ARBA00023157"/>
    </source>
</evidence>
<evidence type="ECO:0000256" key="9">
    <source>
        <dbReference type="ARBA" id="ARBA00022785"/>
    </source>
</evidence>
<dbReference type="UniPathway" id="UPA00392"/>
<dbReference type="OrthoDB" id="9801033at2"/>
<evidence type="ECO:0000256" key="10">
    <source>
        <dbReference type="ARBA" id="ARBA00023002"/>
    </source>
</evidence>
<protein>
    <recommendedName>
        <fullName evidence="5 17">Epoxyqueuosine reductase QueH</fullName>
        <ecNumber evidence="4 17">1.17.99.6</ecNumber>
    </recommendedName>
    <alternativeName>
        <fullName evidence="15 17">Queuosine biosynthesis protein QueH</fullName>
    </alternativeName>
</protein>
<gene>
    <name evidence="17" type="primary">queH</name>
    <name evidence="18" type="ORF">EV211_11258</name>
</gene>
<comment type="catalytic activity">
    <reaction evidence="16 17">
        <text>epoxyqueuosine(34) in tRNA + AH2 = queuosine(34) in tRNA + A + H2O</text>
        <dbReference type="Rhea" id="RHEA:32159"/>
        <dbReference type="Rhea" id="RHEA-COMP:18571"/>
        <dbReference type="Rhea" id="RHEA-COMP:18582"/>
        <dbReference type="ChEBI" id="CHEBI:13193"/>
        <dbReference type="ChEBI" id="CHEBI:15377"/>
        <dbReference type="ChEBI" id="CHEBI:17499"/>
        <dbReference type="ChEBI" id="CHEBI:194431"/>
        <dbReference type="ChEBI" id="CHEBI:194443"/>
        <dbReference type="EC" id="1.17.99.6"/>
    </reaction>
</comment>
<comment type="function">
    <text evidence="1 17">Catalyzes the conversion of epoxyqueuosine (oQ) to queuosine (Q), which is a hypermodified base found in the wobble positions of tRNA(Asp), tRNA(Asn), tRNA(His) and tRNA(Tyr).</text>
</comment>
<reference evidence="18 19" key="1">
    <citation type="submission" date="2019-03" db="EMBL/GenBank/DDBJ databases">
        <title>Genomic Encyclopedia of Type Strains, Phase IV (KMG-IV): sequencing the most valuable type-strain genomes for metagenomic binning, comparative biology and taxonomic classification.</title>
        <authorList>
            <person name="Goeker M."/>
        </authorList>
    </citation>
    <scope>NUCLEOTIDE SEQUENCE [LARGE SCALE GENOMIC DNA]</scope>
    <source>
        <strain evidence="18 19">DSM 28287</strain>
    </source>
</reference>
<keyword evidence="10 17" id="KW-0560">Oxidoreductase</keyword>
<evidence type="ECO:0000256" key="12">
    <source>
        <dbReference type="ARBA" id="ARBA00023014"/>
    </source>
</evidence>
<keyword evidence="6 17" id="KW-0004">4Fe-4S</keyword>
<evidence type="ECO:0000256" key="5">
    <source>
        <dbReference type="ARBA" id="ARBA00016895"/>
    </source>
</evidence>
<dbReference type="GO" id="GO:0051539">
    <property type="term" value="F:4 iron, 4 sulfur cluster binding"/>
    <property type="evidence" value="ECO:0007669"/>
    <property type="project" value="UniProtKB-UniRule"/>
</dbReference>
<keyword evidence="11 17" id="KW-0408">Iron</keyword>
<organism evidence="18 19">
    <name type="scientific">Aminicella lysinilytica</name>
    <dbReference type="NCBI Taxonomy" id="433323"/>
    <lineage>
        <taxon>Bacteria</taxon>
        <taxon>Bacillati</taxon>
        <taxon>Bacillota</taxon>
        <taxon>Clostridia</taxon>
        <taxon>Peptostreptococcales</taxon>
        <taxon>Anaerovoracaceae</taxon>
        <taxon>Aminicella</taxon>
    </lineage>
</organism>
<evidence type="ECO:0000256" key="17">
    <source>
        <dbReference type="HAMAP-Rule" id="MF_02089"/>
    </source>
</evidence>
<keyword evidence="7 17" id="KW-0819">tRNA processing</keyword>
<evidence type="ECO:0000256" key="4">
    <source>
        <dbReference type="ARBA" id="ARBA00012622"/>
    </source>
</evidence>
<comment type="similarity">
    <text evidence="3 17">Belongs to the QueH family.</text>
</comment>
<evidence type="ECO:0000313" key="18">
    <source>
        <dbReference type="EMBL" id="TDP57493.1"/>
    </source>
</evidence>
<evidence type="ECO:0000313" key="19">
    <source>
        <dbReference type="Proteomes" id="UP000295500"/>
    </source>
</evidence>